<organism evidence="2 3">
    <name type="scientific">Stenotrophomonas rhizophila</name>
    <dbReference type="NCBI Taxonomy" id="216778"/>
    <lineage>
        <taxon>Bacteria</taxon>
        <taxon>Pseudomonadati</taxon>
        <taxon>Pseudomonadota</taxon>
        <taxon>Gammaproteobacteria</taxon>
        <taxon>Lysobacterales</taxon>
        <taxon>Lysobacteraceae</taxon>
        <taxon>Stenotrophomonas</taxon>
    </lineage>
</organism>
<proteinExistence type="predicted"/>
<dbReference type="RefSeq" id="WP_259259765.1">
    <property type="nucleotide sequence ID" value="NZ_JANUEK010000002.1"/>
</dbReference>
<feature type="signal peptide" evidence="1">
    <location>
        <begin position="1"/>
        <end position="22"/>
    </location>
</feature>
<dbReference type="AlphaFoldDB" id="A0AAW5PGQ3"/>
<protein>
    <recommendedName>
        <fullName evidence="4">Secreted protein</fullName>
    </recommendedName>
</protein>
<accession>A0AAW5PGQ3</accession>
<feature type="chain" id="PRO_5043789821" description="Secreted protein" evidence="1">
    <location>
        <begin position="23"/>
        <end position="246"/>
    </location>
</feature>
<evidence type="ECO:0008006" key="4">
    <source>
        <dbReference type="Google" id="ProtNLM"/>
    </source>
</evidence>
<dbReference type="Proteomes" id="UP001320691">
    <property type="component" value="Unassembled WGS sequence"/>
</dbReference>
<evidence type="ECO:0000313" key="3">
    <source>
        <dbReference type="Proteomes" id="UP001320691"/>
    </source>
</evidence>
<reference evidence="2" key="1">
    <citation type="submission" date="2022-08" db="EMBL/GenBank/DDBJ databases">
        <title>Genomic analyses of the natural microbiome of Caenorhabditis elegans.</title>
        <authorList>
            <person name="Samuel B."/>
        </authorList>
    </citation>
    <scope>NUCLEOTIDE SEQUENCE</scope>
    <source>
        <strain evidence="2">BIGb0277</strain>
    </source>
</reference>
<comment type="caution">
    <text evidence="2">The sequence shown here is derived from an EMBL/GenBank/DDBJ whole genome shotgun (WGS) entry which is preliminary data.</text>
</comment>
<sequence length="246" mass="27145">MSPLPRALAVLLSVCLPAVAQAEPVFFTNVGDFYRSLGGAMFPESGTSLAMPCTESPRHCIWVTSMHQALRRYDPPLWTTPGDLPMTPPKGVLDVAFDGQTLMVGTRRWPLSRAVNLASPPWRSETPIDPENLTAVTAWQRGTSVCLDMHYSSSGTAVRYTAVLVLHGERLYTLPPLFATCAAVREAPHDGFSYPSNTYLGAEQEHPRTGLQVDYVLSDGKTRIARYLLRFADQGNPYRFEATRGE</sequence>
<evidence type="ECO:0000256" key="1">
    <source>
        <dbReference type="SAM" id="SignalP"/>
    </source>
</evidence>
<name>A0AAW5PGQ3_9GAMM</name>
<keyword evidence="1" id="KW-0732">Signal</keyword>
<evidence type="ECO:0000313" key="2">
    <source>
        <dbReference type="EMBL" id="MCS4279000.1"/>
    </source>
</evidence>
<gene>
    <name evidence="2" type="ORF">M2412_000967</name>
</gene>
<dbReference type="EMBL" id="JANUEK010000002">
    <property type="protein sequence ID" value="MCS4279000.1"/>
    <property type="molecule type" value="Genomic_DNA"/>
</dbReference>